<keyword evidence="3" id="KW-0560">Oxidoreductase</keyword>
<evidence type="ECO:0000313" key="8">
    <source>
        <dbReference type="Proteomes" id="UP000199034"/>
    </source>
</evidence>
<evidence type="ECO:0000259" key="6">
    <source>
        <dbReference type="Pfam" id="PF01179"/>
    </source>
</evidence>
<evidence type="ECO:0000256" key="3">
    <source>
        <dbReference type="RuleBase" id="RU000672"/>
    </source>
</evidence>
<dbReference type="STRING" id="1045774.SAMN05421872_11735"/>
<dbReference type="Pfam" id="PF01179">
    <property type="entry name" value="Cu_amine_oxid"/>
    <property type="match status" value="1"/>
</dbReference>
<keyword evidence="8" id="KW-1185">Reference proteome</keyword>
<dbReference type="GO" id="GO:0008131">
    <property type="term" value="F:primary methylamine oxidase activity"/>
    <property type="evidence" value="ECO:0007669"/>
    <property type="project" value="InterPro"/>
</dbReference>
<feature type="chain" id="PRO_5039078696" description="Amine oxidase" evidence="5">
    <location>
        <begin position="23"/>
        <end position="646"/>
    </location>
</feature>
<feature type="domain" description="Copper amine oxidase catalytic" evidence="6">
    <location>
        <begin position="53"/>
        <end position="421"/>
    </location>
</feature>
<evidence type="ECO:0000256" key="5">
    <source>
        <dbReference type="SAM" id="SignalP"/>
    </source>
</evidence>
<protein>
    <recommendedName>
        <fullName evidence="3">Amine oxidase</fullName>
        <ecNumber evidence="3">1.4.3.-</ecNumber>
    </recommendedName>
</protein>
<dbReference type="GO" id="GO:0005507">
    <property type="term" value="F:copper ion binding"/>
    <property type="evidence" value="ECO:0007669"/>
    <property type="project" value="InterPro"/>
</dbReference>
<comment type="similarity">
    <text evidence="3">Belongs to the copper/topaquinone oxidase family.</text>
</comment>
<dbReference type="OrthoDB" id="9772590at2"/>
<comment type="PTM">
    <text evidence="2 3">Topaquinone (TPQ) is generated by copper-dependent autoxidation of a specific tyrosyl residue.</text>
</comment>
<keyword evidence="3" id="KW-0479">Metal-binding</keyword>
<dbReference type="Gene3D" id="2.70.98.20">
    <property type="entry name" value="Copper amine oxidase, catalytic domain"/>
    <property type="match status" value="1"/>
</dbReference>
<reference evidence="7 8" key="1">
    <citation type="submission" date="2016-10" db="EMBL/GenBank/DDBJ databases">
        <authorList>
            <person name="de Groot N.N."/>
        </authorList>
    </citation>
    <scope>NUCLEOTIDE SEQUENCE [LARGE SCALE GENOMIC DNA]</scope>
    <source>
        <strain evidence="7 8">CGMCC 4.6858</strain>
    </source>
</reference>
<name>A0A1G7B5W9_9ACTN</name>
<dbReference type="GO" id="GO:0009308">
    <property type="term" value="P:amine metabolic process"/>
    <property type="evidence" value="ECO:0007669"/>
    <property type="project" value="UniProtKB-UniRule"/>
</dbReference>
<dbReference type="EC" id="1.4.3.-" evidence="3"/>
<dbReference type="EMBL" id="FMZM01000017">
    <property type="protein sequence ID" value="SDE22257.1"/>
    <property type="molecule type" value="Genomic_DNA"/>
</dbReference>
<dbReference type="PANTHER" id="PTHR10638:SF20">
    <property type="entry name" value="AMINE OXIDASE"/>
    <property type="match status" value="1"/>
</dbReference>
<dbReference type="InterPro" id="IPR036460">
    <property type="entry name" value="Cu_amine_oxidase_C_sf"/>
</dbReference>
<evidence type="ECO:0000313" key="7">
    <source>
        <dbReference type="EMBL" id="SDE22257.1"/>
    </source>
</evidence>
<evidence type="ECO:0000256" key="4">
    <source>
        <dbReference type="SAM" id="MobiDB-lite"/>
    </source>
</evidence>
<dbReference type="Proteomes" id="UP000199034">
    <property type="component" value="Unassembled WGS sequence"/>
</dbReference>
<proteinExistence type="inferred from homology"/>
<evidence type="ECO:0000256" key="2">
    <source>
        <dbReference type="PIRSR" id="PIRSR600269-51"/>
    </source>
</evidence>
<feature type="region of interest" description="Disordered" evidence="4">
    <location>
        <begin position="533"/>
        <end position="558"/>
    </location>
</feature>
<evidence type="ECO:0000256" key="1">
    <source>
        <dbReference type="PIRSR" id="PIRSR600269-50"/>
    </source>
</evidence>
<keyword evidence="3" id="KW-0186">Copper</keyword>
<comment type="cofactor">
    <cofactor evidence="3">
        <name>Cu cation</name>
        <dbReference type="ChEBI" id="CHEBI:23378"/>
    </cofactor>
    <text evidence="3">Contains 1 topaquinone per subunit.</text>
</comment>
<feature type="active site" description="Proton acceptor" evidence="1">
    <location>
        <position position="111"/>
    </location>
</feature>
<dbReference type="GO" id="GO:0005886">
    <property type="term" value="C:plasma membrane"/>
    <property type="evidence" value="ECO:0007669"/>
    <property type="project" value="TreeGrafter"/>
</dbReference>
<dbReference type="RefSeq" id="WP_090860796.1">
    <property type="nucleotide sequence ID" value="NZ_FMZM01000017.1"/>
</dbReference>
<feature type="active site" description="Schiff-base intermediate with substrate; via topaquinone" evidence="1">
    <location>
        <position position="197"/>
    </location>
</feature>
<organism evidence="7 8">
    <name type="scientific">Nocardioides lianchengensis</name>
    <dbReference type="NCBI Taxonomy" id="1045774"/>
    <lineage>
        <taxon>Bacteria</taxon>
        <taxon>Bacillati</taxon>
        <taxon>Actinomycetota</taxon>
        <taxon>Actinomycetes</taxon>
        <taxon>Propionibacteriales</taxon>
        <taxon>Nocardioidaceae</taxon>
        <taxon>Nocardioides</taxon>
    </lineage>
</organism>
<dbReference type="PANTHER" id="PTHR10638">
    <property type="entry name" value="COPPER AMINE OXIDASE"/>
    <property type="match status" value="1"/>
</dbReference>
<accession>A0A1G7B5W9</accession>
<keyword evidence="1 3" id="KW-0801">TPQ</keyword>
<feature type="signal peptide" evidence="5">
    <location>
        <begin position="1"/>
        <end position="22"/>
    </location>
</feature>
<dbReference type="GO" id="GO:0048038">
    <property type="term" value="F:quinone binding"/>
    <property type="evidence" value="ECO:0007669"/>
    <property type="project" value="InterPro"/>
</dbReference>
<dbReference type="SUPFAM" id="SSF49998">
    <property type="entry name" value="Amine oxidase catalytic domain"/>
    <property type="match status" value="1"/>
</dbReference>
<dbReference type="InterPro" id="IPR000269">
    <property type="entry name" value="Cu_amine_oxidase"/>
</dbReference>
<sequence length="646" mass="70072">MRTDRLIPLVLGLALAAPTATAVPAYASMVVAPAEPGLGCGSAEVTRTLASGSAWRMCARIDPIKGLVLEQLQFRPATGARETEGWLPVVDSLYLAQLVVPYDSGAMAFNDITGYGFGDYQLLAQDDQLCPGSTLPVEQAFMFGPQLVERTIPGICLTEVADGLGWASHESNDPGDDRYVQQGRSLEISSVTKISWYEYQQKITLSDQGAITVGLGATGDLAPQEVFYPEDPTTGWPIGPDSVDPTTYATSHWHNAVYRVDFGIGSGDQQVEQWDYEQTDPLQPARLEGVGTTRTEAFQAPDDADPQTWWRVLNPTSVNRDGHPRSYEIVNEAIQNPHDALTRPKVSFTNDHACQEYASDNLNVGCPGLSVPDYVAAETAPLTDPVAWVNVGFHHIDRDEDQSPMPTHWQEFSLVPRDLLAQQATTPPERSCVNGGPVTDTGSCAAINVVPPQVVPDATPITVGTVLRTGHGAWRATRSPLSFQVQWLRDGQPIMGSHGLGHTVTTADQGHRLQVRVDASGYRLVPGTATSAELLVPSRPGPSPTTQPTTQPTTHPQPPRIAVHLGLAASRESHPRLRIRVRGRAGAATGTVVVRGPGGWKRILSLRKGQAVVLLPRAMAVRKVRVVVRYRGDERYLPTRRALRLR</sequence>
<dbReference type="Gene3D" id="2.60.40.2700">
    <property type="match status" value="1"/>
</dbReference>
<dbReference type="AlphaFoldDB" id="A0A1G7B5W9"/>
<dbReference type="InterPro" id="IPR015798">
    <property type="entry name" value="Cu_amine_oxidase_C"/>
</dbReference>
<feature type="modified residue" description="2',4',5'-topaquinone" evidence="2">
    <location>
        <position position="197"/>
    </location>
</feature>
<gene>
    <name evidence="7" type="ORF">SAMN05421872_11735</name>
</gene>
<keyword evidence="5" id="KW-0732">Signal</keyword>